<gene>
    <name evidence="2" type="ORF">Adt_11682</name>
</gene>
<protein>
    <submittedName>
        <fullName evidence="2">Uncharacterized protein</fullName>
    </submittedName>
</protein>
<dbReference type="AlphaFoldDB" id="A0ABD1UPG1"/>
<comment type="caution">
    <text evidence="2">The sequence shown here is derived from an EMBL/GenBank/DDBJ whole genome shotgun (WGS) entry which is preliminary data.</text>
</comment>
<accession>A0ABD1UPG1</accession>
<dbReference type="Proteomes" id="UP001604336">
    <property type="component" value="Unassembled WGS sequence"/>
</dbReference>
<dbReference type="EMBL" id="JBFOLK010000003">
    <property type="protein sequence ID" value="KAL2526628.1"/>
    <property type="molecule type" value="Genomic_DNA"/>
</dbReference>
<evidence type="ECO:0000313" key="2">
    <source>
        <dbReference type="EMBL" id="KAL2526628.1"/>
    </source>
</evidence>
<sequence>MERLKVDRAEVEAKAVTAYQEGFGDTSEYHDLAHHFMTVGGEQLVESIGDVHPEWNLSFLRHPPGEASTFVEPSVSGEASTFVEPSVSGEAPIVSKALGTTPPNEVGPQCANPS</sequence>
<evidence type="ECO:0000256" key="1">
    <source>
        <dbReference type="SAM" id="MobiDB-lite"/>
    </source>
</evidence>
<proteinExistence type="predicted"/>
<name>A0ABD1UPG1_9LAMI</name>
<organism evidence="2 3">
    <name type="scientific">Abeliophyllum distichum</name>
    <dbReference type="NCBI Taxonomy" id="126358"/>
    <lineage>
        <taxon>Eukaryota</taxon>
        <taxon>Viridiplantae</taxon>
        <taxon>Streptophyta</taxon>
        <taxon>Embryophyta</taxon>
        <taxon>Tracheophyta</taxon>
        <taxon>Spermatophyta</taxon>
        <taxon>Magnoliopsida</taxon>
        <taxon>eudicotyledons</taxon>
        <taxon>Gunneridae</taxon>
        <taxon>Pentapetalae</taxon>
        <taxon>asterids</taxon>
        <taxon>lamiids</taxon>
        <taxon>Lamiales</taxon>
        <taxon>Oleaceae</taxon>
        <taxon>Forsythieae</taxon>
        <taxon>Abeliophyllum</taxon>
    </lineage>
</organism>
<keyword evidence="3" id="KW-1185">Reference proteome</keyword>
<reference evidence="3" key="1">
    <citation type="submission" date="2024-07" db="EMBL/GenBank/DDBJ databases">
        <title>Two chromosome-level genome assemblies of Korean endemic species Abeliophyllum distichum and Forsythia ovata (Oleaceae).</title>
        <authorList>
            <person name="Jang H."/>
        </authorList>
    </citation>
    <scope>NUCLEOTIDE SEQUENCE [LARGE SCALE GENOMIC DNA]</scope>
</reference>
<evidence type="ECO:0000313" key="3">
    <source>
        <dbReference type="Proteomes" id="UP001604336"/>
    </source>
</evidence>
<feature type="region of interest" description="Disordered" evidence="1">
    <location>
        <begin position="93"/>
        <end position="114"/>
    </location>
</feature>